<evidence type="ECO:0000256" key="2">
    <source>
        <dbReference type="ARBA" id="ARBA00022803"/>
    </source>
</evidence>
<dbReference type="Pfam" id="PF23914">
    <property type="entry name" value="TPR_CcmH_CycH"/>
    <property type="match status" value="1"/>
</dbReference>
<evidence type="ECO:0000256" key="3">
    <source>
        <dbReference type="PROSITE-ProRule" id="PRU00339"/>
    </source>
</evidence>
<evidence type="ECO:0000256" key="1">
    <source>
        <dbReference type="ARBA" id="ARBA00022737"/>
    </source>
</evidence>
<dbReference type="EMBL" id="MFSY01000063">
    <property type="protein sequence ID" value="OGI45841.1"/>
    <property type="molecule type" value="Genomic_DNA"/>
</dbReference>
<evidence type="ECO:0000313" key="5">
    <source>
        <dbReference type="EMBL" id="OGI45841.1"/>
    </source>
</evidence>
<dbReference type="AlphaFoldDB" id="A0A1F6TL49"/>
<dbReference type="STRING" id="1817764.A2637_02805"/>
<feature type="domain" description="Cytochrome c-type biogenesis protein H TPR" evidence="4">
    <location>
        <begin position="136"/>
        <end position="269"/>
    </location>
</feature>
<protein>
    <recommendedName>
        <fullName evidence="4">Cytochrome c-type biogenesis protein H TPR domain-containing protein</fullName>
    </recommendedName>
</protein>
<dbReference type="InterPro" id="IPR011990">
    <property type="entry name" value="TPR-like_helical_dom_sf"/>
</dbReference>
<dbReference type="Gene3D" id="1.25.40.10">
    <property type="entry name" value="Tetratricopeptide repeat domain"/>
    <property type="match status" value="1"/>
</dbReference>
<evidence type="ECO:0000259" key="4">
    <source>
        <dbReference type="Pfam" id="PF23914"/>
    </source>
</evidence>
<keyword evidence="1" id="KW-0677">Repeat</keyword>
<dbReference type="PANTHER" id="PTHR47870">
    <property type="entry name" value="CYTOCHROME C-TYPE BIOGENESIS PROTEIN CCMH"/>
    <property type="match status" value="1"/>
</dbReference>
<dbReference type="PANTHER" id="PTHR47870:SF4">
    <property type="entry name" value="CYTOCHROME C-TYPE BIOGENESIS PROTEIN CYCH"/>
    <property type="match status" value="1"/>
</dbReference>
<dbReference type="InterPro" id="IPR051263">
    <property type="entry name" value="C-type_cytochrome_biogenesis"/>
</dbReference>
<dbReference type="SMART" id="SM00028">
    <property type="entry name" value="TPR"/>
    <property type="match status" value="2"/>
</dbReference>
<accession>A0A1F6TL49</accession>
<comment type="caution">
    <text evidence="5">The sequence shown here is derived from an EMBL/GenBank/DDBJ whole genome shotgun (WGS) entry which is preliminary data.</text>
</comment>
<organism evidence="5 6">
    <name type="scientific">Candidatus Muproteobacteria bacterium RIFCSPHIGHO2_01_FULL_65_16</name>
    <dbReference type="NCBI Taxonomy" id="1817764"/>
    <lineage>
        <taxon>Bacteria</taxon>
        <taxon>Pseudomonadati</taxon>
        <taxon>Pseudomonadota</taxon>
        <taxon>Candidatus Muproteobacteria</taxon>
    </lineage>
</organism>
<sequence>MIWLFGLALLMLAASAWYLARLPARAAAPVGRERHFQLLALRERLLAQLNELDQDTGDRSLDAAVAADERRRLEAELAHVLHELDAATDAAPKGREGPARRNRLWPPAVLTVVLALLAGGLYTFNSQAPLTYLAPPDEETLMAREGREMVRGLEKRLSREPNDSAGWALLGRSYAVLGRLEEAKSAYARAYQLAPDDRVLLADYAWFLYNQDPTNTEGLVSELYGRLYRLEPRNPHALWFLGLAAYQKGDYRKAIGYWERMLKLVPPQGNTAKELRAAIAKARAMAAGGGTPGR</sequence>
<dbReference type="SUPFAM" id="SSF48452">
    <property type="entry name" value="TPR-like"/>
    <property type="match status" value="1"/>
</dbReference>
<dbReference type="Proteomes" id="UP000179360">
    <property type="component" value="Unassembled WGS sequence"/>
</dbReference>
<feature type="repeat" description="TPR" evidence="3">
    <location>
        <begin position="235"/>
        <end position="268"/>
    </location>
</feature>
<feature type="repeat" description="TPR" evidence="3">
    <location>
        <begin position="164"/>
        <end position="197"/>
    </location>
</feature>
<dbReference type="GO" id="GO:0005886">
    <property type="term" value="C:plasma membrane"/>
    <property type="evidence" value="ECO:0007669"/>
    <property type="project" value="TreeGrafter"/>
</dbReference>
<proteinExistence type="predicted"/>
<name>A0A1F6TL49_9PROT</name>
<dbReference type="PROSITE" id="PS50005">
    <property type="entry name" value="TPR"/>
    <property type="match status" value="2"/>
</dbReference>
<reference evidence="5 6" key="1">
    <citation type="journal article" date="2016" name="Nat. Commun.">
        <title>Thousands of microbial genomes shed light on interconnected biogeochemical processes in an aquifer system.</title>
        <authorList>
            <person name="Anantharaman K."/>
            <person name="Brown C.T."/>
            <person name="Hug L.A."/>
            <person name="Sharon I."/>
            <person name="Castelle C.J."/>
            <person name="Probst A.J."/>
            <person name="Thomas B.C."/>
            <person name="Singh A."/>
            <person name="Wilkins M.J."/>
            <person name="Karaoz U."/>
            <person name="Brodie E.L."/>
            <person name="Williams K.H."/>
            <person name="Hubbard S.S."/>
            <person name="Banfield J.F."/>
        </authorList>
    </citation>
    <scope>NUCLEOTIDE SEQUENCE [LARGE SCALE GENOMIC DNA]</scope>
</reference>
<gene>
    <name evidence="5" type="ORF">A2637_02805</name>
</gene>
<evidence type="ECO:0000313" key="6">
    <source>
        <dbReference type="Proteomes" id="UP000179360"/>
    </source>
</evidence>
<dbReference type="InterPro" id="IPR056413">
    <property type="entry name" value="TPR_CcmH_CycH"/>
</dbReference>
<dbReference type="InterPro" id="IPR019734">
    <property type="entry name" value="TPR_rpt"/>
</dbReference>
<keyword evidence="2 3" id="KW-0802">TPR repeat</keyword>